<dbReference type="Gene3D" id="3.40.50.1820">
    <property type="entry name" value="alpha/beta hydrolase"/>
    <property type="match status" value="1"/>
</dbReference>
<dbReference type="AlphaFoldDB" id="A0A4Q7MPG4"/>
<feature type="domain" description="AB hydrolase-1" evidence="1">
    <location>
        <begin position="30"/>
        <end position="240"/>
    </location>
</feature>
<organism evidence="2 3">
    <name type="scientific">Agromyces ramosus</name>
    <dbReference type="NCBI Taxonomy" id="33879"/>
    <lineage>
        <taxon>Bacteria</taxon>
        <taxon>Bacillati</taxon>
        <taxon>Actinomycetota</taxon>
        <taxon>Actinomycetes</taxon>
        <taxon>Micrococcales</taxon>
        <taxon>Microbacteriaceae</taxon>
        <taxon>Agromyces</taxon>
    </lineage>
</organism>
<proteinExistence type="predicted"/>
<dbReference type="InterPro" id="IPR000073">
    <property type="entry name" value="AB_hydrolase_1"/>
</dbReference>
<dbReference type="InterPro" id="IPR050266">
    <property type="entry name" value="AB_hydrolase_sf"/>
</dbReference>
<dbReference type="PANTHER" id="PTHR43798">
    <property type="entry name" value="MONOACYLGLYCEROL LIPASE"/>
    <property type="match status" value="1"/>
</dbReference>
<dbReference type="RefSeq" id="WP_130351891.1">
    <property type="nucleotide sequence ID" value="NZ_SGWY01000001.1"/>
</dbReference>
<dbReference type="Pfam" id="PF12697">
    <property type="entry name" value="Abhydrolase_6"/>
    <property type="match status" value="1"/>
</dbReference>
<protein>
    <submittedName>
        <fullName evidence="2">Pimeloyl-ACP methyl ester carboxylesterase</fullName>
    </submittedName>
</protein>
<accession>A0A4Q7MPG4</accession>
<keyword evidence="3" id="KW-1185">Reference proteome</keyword>
<gene>
    <name evidence="2" type="ORF">EV187_1030</name>
</gene>
<evidence type="ECO:0000259" key="1">
    <source>
        <dbReference type="Pfam" id="PF12697"/>
    </source>
</evidence>
<evidence type="ECO:0000313" key="2">
    <source>
        <dbReference type="EMBL" id="RZS68599.1"/>
    </source>
</evidence>
<sequence>MDSPRKVVVRGREYRVHESGRADADGASTVLLHGIGMTHRSFARVQEAMPAGHRVLNLDLAGFGRSPAPRRGLSVEQYAADLAEVLARVDAWPAVVAGHSMGTQFAVELARIRPAEALGVALIGPVVDPARRTLPQQAADLARDTVGEPPSVNALVLGDYVRAGVRWYLKELGAMMDYPMLQRIRESSAEVAVIRGERDPIARERWCRRLVAASGGLAELVTIPGEHHVVPRTAPTVVARELVRLAERVDGRLPDVAPTPRAAAG</sequence>
<dbReference type="GO" id="GO:0047372">
    <property type="term" value="F:monoacylglycerol lipase activity"/>
    <property type="evidence" value="ECO:0007669"/>
    <property type="project" value="TreeGrafter"/>
</dbReference>
<name>A0A4Q7MPG4_9MICO</name>
<dbReference type="GO" id="GO:0046464">
    <property type="term" value="P:acylglycerol catabolic process"/>
    <property type="evidence" value="ECO:0007669"/>
    <property type="project" value="TreeGrafter"/>
</dbReference>
<dbReference type="SUPFAM" id="SSF53474">
    <property type="entry name" value="alpha/beta-Hydrolases"/>
    <property type="match status" value="1"/>
</dbReference>
<reference evidence="2 3" key="1">
    <citation type="submission" date="2019-02" db="EMBL/GenBank/DDBJ databases">
        <title>Genomic Encyclopedia of Type Strains, Phase IV (KMG-IV): sequencing the most valuable type-strain genomes for metagenomic binning, comparative biology and taxonomic classification.</title>
        <authorList>
            <person name="Goeker M."/>
        </authorList>
    </citation>
    <scope>NUCLEOTIDE SEQUENCE [LARGE SCALE GENOMIC DNA]</scope>
    <source>
        <strain evidence="2 3">DSM 43045</strain>
    </source>
</reference>
<dbReference type="OrthoDB" id="9769541at2"/>
<dbReference type="EMBL" id="SGWY01000001">
    <property type="protein sequence ID" value="RZS68599.1"/>
    <property type="molecule type" value="Genomic_DNA"/>
</dbReference>
<dbReference type="InterPro" id="IPR029058">
    <property type="entry name" value="AB_hydrolase_fold"/>
</dbReference>
<evidence type="ECO:0000313" key="3">
    <source>
        <dbReference type="Proteomes" id="UP000293289"/>
    </source>
</evidence>
<dbReference type="Proteomes" id="UP000293289">
    <property type="component" value="Unassembled WGS sequence"/>
</dbReference>
<dbReference type="GO" id="GO:0016020">
    <property type="term" value="C:membrane"/>
    <property type="evidence" value="ECO:0007669"/>
    <property type="project" value="TreeGrafter"/>
</dbReference>
<dbReference type="PANTHER" id="PTHR43798:SF5">
    <property type="entry name" value="MONOACYLGLYCEROL LIPASE ABHD6"/>
    <property type="match status" value="1"/>
</dbReference>
<comment type="caution">
    <text evidence="2">The sequence shown here is derived from an EMBL/GenBank/DDBJ whole genome shotgun (WGS) entry which is preliminary data.</text>
</comment>